<accession>A0A9X4MBB9</accession>
<proteinExistence type="predicted"/>
<dbReference type="InterPro" id="IPR022385">
    <property type="entry name" value="Rhs_assc_core"/>
</dbReference>
<dbReference type="Pfam" id="PF25023">
    <property type="entry name" value="TEN_YD-shell"/>
    <property type="match status" value="1"/>
</dbReference>
<dbReference type="AlphaFoldDB" id="A0A9X4MBB9"/>
<dbReference type="PANTHER" id="PTHR32305:SF15">
    <property type="entry name" value="PROTEIN RHSA-RELATED"/>
    <property type="match status" value="1"/>
</dbReference>
<dbReference type="NCBIfam" id="TIGR03696">
    <property type="entry name" value="Rhs_assc_core"/>
    <property type="match status" value="1"/>
</dbReference>
<evidence type="ECO:0000313" key="4">
    <source>
        <dbReference type="Proteomes" id="UP001152872"/>
    </source>
</evidence>
<reference evidence="3" key="1">
    <citation type="submission" date="2019-05" db="EMBL/GenBank/DDBJ databases">
        <title>Whole genome sequencing of Pseudanabaena catenata USMAC16.</title>
        <authorList>
            <person name="Khan Z."/>
            <person name="Omar W.M."/>
            <person name="Convey P."/>
            <person name="Merican F."/>
            <person name="Najimudin N."/>
        </authorList>
    </citation>
    <scope>NUCLEOTIDE SEQUENCE</scope>
    <source>
        <strain evidence="3">USMAC16</strain>
    </source>
</reference>
<dbReference type="Proteomes" id="UP001152872">
    <property type="component" value="Unassembled WGS sequence"/>
</dbReference>
<dbReference type="InterPro" id="IPR050708">
    <property type="entry name" value="T6SS_VgrG/RHS"/>
</dbReference>
<evidence type="ECO:0000256" key="1">
    <source>
        <dbReference type="ARBA" id="ARBA00022737"/>
    </source>
</evidence>
<feature type="domain" description="Teneurin-like YD-shell" evidence="2">
    <location>
        <begin position="24"/>
        <end position="301"/>
    </location>
</feature>
<keyword evidence="1" id="KW-0677">Repeat</keyword>
<dbReference type="Gene3D" id="2.180.10.10">
    <property type="entry name" value="RHS repeat-associated core"/>
    <property type="match status" value="1"/>
</dbReference>
<protein>
    <submittedName>
        <fullName evidence="3">RHS repeat-associated core domain-containing protein</fullName>
    </submittedName>
</protein>
<feature type="non-terminal residue" evidence="3">
    <location>
        <position position="1"/>
    </location>
</feature>
<name>A0A9X4MBB9_9CYAN</name>
<sequence>TTKNVTGTVFSGFSYTLDGVGNRTQVVENNGRTVDYFYDVVNRLTQEKITDAAVGDRTIGYNYDLVSNRLSKTDTLEGLTTYAYDANNRLTNTTAGTKVTNFSYDNNGSLKLRSDGTKSTVYDWMNDGENRLVGLNDGTVQVNYIYDAFGSRVASITDGIRTNYLLDASGLSQVLQEYDVNNQVLTKYSYGLGLIKSENVNDERFYHADGLGSTRLLTDSSGQVTDRYVYDAYGRLLAHGGTSENSFQFAGEQRDGTGLDYLRARYYDSDLGRFISKDAFSGSLSSPISQNPYVYANNNPINFTDPSGYFSLGEVSAGIAIGGILASIGGSAGYVGASYLTGASSSPEDLLNFADQWVAGFAHTFTFGQSTRFRNWAYGDVATKNHEGFLWNMGMLAGATASFATGMQAASTLRFSMGAAKWAATTYVGTGQFITAFDFGSRIREKGLGGAEWQDSFLLLPFLPYAAPTAKTFLANARAVNDSLRNWGQMKTSYVNPKIQTWFPNQSTTFGSEWKNLPGGVQIKKVGNYFVKQVNPNSSPPIQAFGRSSIDAQASALSKLGDMAPNFIYKNGKLVTRDAGINTSGNFWGTWWEGTKRLGTPFNDIRPRNIGSNGIIFDPAKHPIQQGAEALLVVGGPAVGYYIYTDRK</sequence>
<evidence type="ECO:0000313" key="3">
    <source>
        <dbReference type="EMBL" id="MDG3496233.1"/>
    </source>
</evidence>
<dbReference type="RefSeq" id="WP_009628401.1">
    <property type="nucleotide sequence ID" value="NZ_VBTY01000163.1"/>
</dbReference>
<organism evidence="3 4">
    <name type="scientific">Pseudanabaena catenata USMAC16</name>
    <dbReference type="NCBI Taxonomy" id="1855837"/>
    <lineage>
        <taxon>Bacteria</taxon>
        <taxon>Bacillati</taxon>
        <taxon>Cyanobacteriota</taxon>
        <taxon>Cyanophyceae</taxon>
        <taxon>Pseudanabaenales</taxon>
        <taxon>Pseudanabaenaceae</taxon>
        <taxon>Pseudanabaena</taxon>
    </lineage>
</organism>
<comment type="caution">
    <text evidence="3">The sequence shown here is derived from an EMBL/GenBank/DDBJ whole genome shotgun (WGS) entry which is preliminary data.</text>
</comment>
<dbReference type="EMBL" id="VBTY01000163">
    <property type="protein sequence ID" value="MDG3496233.1"/>
    <property type="molecule type" value="Genomic_DNA"/>
</dbReference>
<dbReference type="PANTHER" id="PTHR32305">
    <property type="match status" value="1"/>
</dbReference>
<evidence type="ECO:0000259" key="2">
    <source>
        <dbReference type="Pfam" id="PF25023"/>
    </source>
</evidence>
<keyword evidence="4" id="KW-1185">Reference proteome</keyword>
<gene>
    <name evidence="3" type="ORF">FEV09_16940</name>
</gene>
<dbReference type="InterPro" id="IPR056823">
    <property type="entry name" value="TEN-like_YD-shell"/>
</dbReference>